<dbReference type="AlphaFoldDB" id="A0A9X8MTA9"/>
<reference evidence="2" key="1">
    <citation type="submission" date="2016-11" db="EMBL/GenBank/DDBJ databases">
        <authorList>
            <person name="Jaros S."/>
            <person name="Januszkiewicz K."/>
            <person name="Wedrychowicz H."/>
        </authorList>
    </citation>
    <scope>NUCLEOTIDE SEQUENCE [LARGE SCALE GENOMIC DNA]</scope>
    <source>
        <strain evidence="2">CGMCC 4.3555</strain>
    </source>
</reference>
<organism evidence="1 2">
    <name type="scientific">Streptomyces yunnanensis</name>
    <dbReference type="NCBI Taxonomy" id="156453"/>
    <lineage>
        <taxon>Bacteria</taxon>
        <taxon>Bacillati</taxon>
        <taxon>Actinomycetota</taxon>
        <taxon>Actinomycetes</taxon>
        <taxon>Kitasatosporales</taxon>
        <taxon>Streptomycetaceae</taxon>
        <taxon>Streptomyces</taxon>
    </lineage>
</organism>
<evidence type="ECO:0000313" key="1">
    <source>
        <dbReference type="EMBL" id="SHL75347.1"/>
    </source>
</evidence>
<accession>A0A9X8MTA9</accession>
<sequence>MLELEVPVRLAEILPADLVFAHEATAATGVPQQVIRQWAARGKIRRFSGEHRLTGNGHEYKTMYALPEVQERARSYRATPQRGLRAA</sequence>
<proteinExistence type="predicted"/>
<gene>
    <name evidence="1" type="ORF">SAMN05216268_10679</name>
</gene>
<protein>
    <submittedName>
        <fullName evidence="1">Uncharacterized protein</fullName>
    </submittedName>
</protein>
<dbReference type="Proteomes" id="UP000184388">
    <property type="component" value="Unassembled WGS sequence"/>
</dbReference>
<dbReference type="EMBL" id="FRBK01000006">
    <property type="protein sequence ID" value="SHL75347.1"/>
    <property type="molecule type" value="Genomic_DNA"/>
</dbReference>
<comment type="caution">
    <text evidence="1">The sequence shown here is derived from an EMBL/GenBank/DDBJ whole genome shotgun (WGS) entry which is preliminary data.</text>
</comment>
<evidence type="ECO:0000313" key="2">
    <source>
        <dbReference type="Proteomes" id="UP000184388"/>
    </source>
</evidence>
<name>A0A9X8MTA9_9ACTN</name>